<dbReference type="AlphaFoldDB" id="L5M770"/>
<organism evidence="2 3">
    <name type="scientific">Myotis davidii</name>
    <name type="common">David's myotis</name>
    <dbReference type="NCBI Taxonomy" id="225400"/>
    <lineage>
        <taxon>Eukaryota</taxon>
        <taxon>Metazoa</taxon>
        <taxon>Chordata</taxon>
        <taxon>Craniata</taxon>
        <taxon>Vertebrata</taxon>
        <taxon>Euteleostomi</taxon>
        <taxon>Mammalia</taxon>
        <taxon>Eutheria</taxon>
        <taxon>Laurasiatheria</taxon>
        <taxon>Chiroptera</taxon>
        <taxon>Yangochiroptera</taxon>
        <taxon>Vespertilionidae</taxon>
        <taxon>Myotis</taxon>
    </lineage>
</organism>
<feature type="chain" id="PRO_5003970949" evidence="1">
    <location>
        <begin position="20"/>
        <end position="70"/>
    </location>
</feature>
<gene>
    <name evidence="2" type="ORF">MDA_GLEAN10000829</name>
</gene>
<protein>
    <submittedName>
        <fullName evidence="2">Ig heavy chain V region 1B43</fullName>
    </submittedName>
</protein>
<name>L5M770_MYODS</name>
<feature type="signal peptide" evidence="1">
    <location>
        <begin position="1"/>
        <end position="19"/>
    </location>
</feature>
<dbReference type="InterPro" id="IPR036179">
    <property type="entry name" value="Ig-like_dom_sf"/>
</dbReference>
<sequence>MRLLRLLLCLVTAPQGVLSQVKLQDSGSSMMKPLQTLYITSTVSRGSVTSSYYQSWIGQHPGKGSQWMGY</sequence>
<evidence type="ECO:0000256" key="1">
    <source>
        <dbReference type="SAM" id="SignalP"/>
    </source>
</evidence>
<evidence type="ECO:0000313" key="3">
    <source>
        <dbReference type="Proteomes" id="UP000010556"/>
    </source>
</evidence>
<dbReference type="Proteomes" id="UP000010556">
    <property type="component" value="Unassembled WGS sequence"/>
</dbReference>
<keyword evidence="1" id="KW-0732">Signal</keyword>
<dbReference type="Gene3D" id="2.60.40.10">
    <property type="entry name" value="Immunoglobulins"/>
    <property type="match status" value="1"/>
</dbReference>
<dbReference type="EMBL" id="KB103332">
    <property type="protein sequence ID" value="ELK34130.1"/>
    <property type="molecule type" value="Genomic_DNA"/>
</dbReference>
<dbReference type="SUPFAM" id="SSF48726">
    <property type="entry name" value="Immunoglobulin"/>
    <property type="match status" value="1"/>
</dbReference>
<dbReference type="InterPro" id="IPR013783">
    <property type="entry name" value="Ig-like_fold"/>
</dbReference>
<accession>L5M770</accession>
<evidence type="ECO:0000313" key="2">
    <source>
        <dbReference type="EMBL" id="ELK34130.1"/>
    </source>
</evidence>
<keyword evidence="3" id="KW-1185">Reference proteome</keyword>
<proteinExistence type="predicted"/>
<reference evidence="3" key="1">
    <citation type="journal article" date="2013" name="Science">
        <title>Comparative analysis of bat genomes provides insight into the evolution of flight and immunity.</title>
        <authorList>
            <person name="Zhang G."/>
            <person name="Cowled C."/>
            <person name="Shi Z."/>
            <person name="Huang Z."/>
            <person name="Bishop-Lilly K.A."/>
            <person name="Fang X."/>
            <person name="Wynne J.W."/>
            <person name="Xiong Z."/>
            <person name="Baker M.L."/>
            <person name="Zhao W."/>
            <person name="Tachedjian M."/>
            <person name="Zhu Y."/>
            <person name="Zhou P."/>
            <person name="Jiang X."/>
            <person name="Ng J."/>
            <person name="Yang L."/>
            <person name="Wu L."/>
            <person name="Xiao J."/>
            <person name="Feng Y."/>
            <person name="Chen Y."/>
            <person name="Sun X."/>
            <person name="Zhang Y."/>
            <person name="Marsh G.A."/>
            <person name="Crameri G."/>
            <person name="Broder C.C."/>
            <person name="Frey K.G."/>
            <person name="Wang L.F."/>
            <person name="Wang J."/>
        </authorList>
    </citation>
    <scope>NUCLEOTIDE SEQUENCE [LARGE SCALE GENOMIC DNA]</scope>
</reference>